<proteinExistence type="predicted"/>
<reference evidence="1 2" key="1">
    <citation type="submission" date="2024-08" db="EMBL/GenBank/DDBJ databases">
        <authorList>
            <person name="Cucini C."/>
            <person name="Frati F."/>
        </authorList>
    </citation>
    <scope>NUCLEOTIDE SEQUENCE [LARGE SCALE GENOMIC DNA]</scope>
</reference>
<organism evidence="1 2">
    <name type="scientific">Orchesella dallaii</name>
    <dbReference type="NCBI Taxonomy" id="48710"/>
    <lineage>
        <taxon>Eukaryota</taxon>
        <taxon>Metazoa</taxon>
        <taxon>Ecdysozoa</taxon>
        <taxon>Arthropoda</taxon>
        <taxon>Hexapoda</taxon>
        <taxon>Collembola</taxon>
        <taxon>Entomobryomorpha</taxon>
        <taxon>Entomobryoidea</taxon>
        <taxon>Orchesellidae</taxon>
        <taxon>Orchesellinae</taxon>
        <taxon>Orchesella</taxon>
    </lineage>
</organism>
<dbReference type="EMBL" id="CAXLJM020000062">
    <property type="protein sequence ID" value="CAL8120139.1"/>
    <property type="molecule type" value="Genomic_DNA"/>
</dbReference>
<evidence type="ECO:0000313" key="2">
    <source>
        <dbReference type="Proteomes" id="UP001642540"/>
    </source>
</evidence>
<evidence type="ECO:0000313" key="1">
    <source>
        <dbReference type="EMBL" id="CAL8120139.1"/>
    </source>
</evidence>
<keyword evidence="2" id="KW-1185">Reference proteome</keyword>
<accession>A0ABP1R5D6</accession>
<dbReference type="Proteomes" id="UP001642540">
    <property type="component" value="Unassembled WGS sequence"/>
</dbReference>
<protein>
    <submittedName>
        <fullName evidence="1">Uncharacterized protein</fullName>
    </submittedName>
</protein>
<comment type="caution">
    <text evidence="1">The sequence shown here is derived from an EMBL/GenBank/DDBJ whole genome shotgun (WGS) entry which is preliminary data.</text>
</comment>
<gene>
    <name evidence="1" type="ORF">ODALV1_LOCUS18869</name>
</gene>
<name>A0ABP1R5D6_9HEXA</name>
<sequence length="134" mass="15955">MAPTKRVARIQYKKVKALVRGRLSEHEEYMKERAKIWKTIQRTFKATSHHLDWAAYIIRNLMPSNLVAEGEEELKMIDNRLKEIEEMTRAYLKVEEAFNLKIRVGLHTLNCSRPSMRYYPITLLRLTLKLLRLV</sequence>